<evidence type="ECO:0000313" key="2">
    <source>
        <dbReference type="EMBL" id="EFN90172.1"/>
    </source>
</evidence>
<evidence type="ECO:0000313" key="3">
    <source>
        <dbReference type="Proteomes" id="UP000008237"/>
    </source>
</evidence>
<feature type="non-terminal residue" evidence="2">
    <location>
        <position position="1"/>
    </location>
</feature>
<name>E2B2A7_HARSA</name>
<protein>
    <submittedName>
        <fullName evidence="2">Uncharacterized protein</fullName>
    </submittedName>
</protein>
<evidence type="ECO:0000313" key="1">
    <source>
        <dbReference type="EMBL" id="EFN76294.1"/>
    </source>
</evidence>
<dbReference type="AlphaFoldDB" id="E2B2A7"/>
<feature type="non-terminal residue" evidence="2">
    <location>
        <position position="86"/>
    </location>
</feature>
<dbReference type="EMBL" id="GL453254">
    <property type="protein sequence ID" value="EFN76294.1"/>
    <property type="molecule type" value="Genomic_DNA"/>
</dbReference>
<dbReference type="EMBL" id="GL445129">
    <property type="protein sequence ID" value="EFN90172.1"/>
    <property type="molecule type" value="Genomic_DNA"/>
</dbReference>
<organism evidence="3">
    <name type="scientific">Harpegnathos saltator</name>
    <name type="common">Jerdon's jumping ant</name>
    <dbReference type="NCBI Taxonomy" id="610380"/>
    <lineage>
        <taxon>Eukaryota</taxon>
        <taxon>Metazoa</taxon>
        <taxon>Ecdysozoa</taxon>
        <taxon>Arthropoda</taxon>
        <taxon>Hexapoda</taxon>
        <taxon>Insecta</taxon>
        <taxon>Pterygota</taxon>
        <taxon>Neoptera</taxon>
        <taxon>Endopterygota</taxon>
        <taxon>Hymenoptera</taxon>
        <taxon>Apocrita</taxon>
        <taxon>Aculeata</taxon>
        <taxon>Formicoidea</taxon>
        <taxon>Formicidae</taxon>
        <taxon>Ponerinae</taxon>
        <taxon>Ponerini</taxon>
        <taxon>Harpegnathos</taxon>
    </lineage>
</organism>
<keyword evidence="3" id="KW-1185">Reference proteome</keyword>
<proteinExistence type="predicted"/>
<sequence length="86" mass="9452">LSASIQEAAMKILGFSVKTKNLKGTYVKVLRDAAAAITAGNTLMAKYMSRETCGQNLDIIQEMKAENAELKTALSNMKKELEEVRE</sequence>
<dbReference type="Proteomes" id="UP000008237">
    <property type="component" value="Unassembled WGS sequence"/>
</dbReference>
<reference evidence="2 3" key="1">
    <citation type="journal article" date="2010" name="Science">
        <title>Genomic comparison of the ants Camponotus floridanus and Harpegnathos saltator.</title>
        <authorList>
            <person name="Bonasio R."/>
            <person name="Zhang G."/>
            <person name="Ye C."/>
            <person name="Mutti N.S."/>
            <person name="Fang X."/>
            <person name="Qin N."/>
            <person name="Donahue G."/>
            <person name="Yang P."/>
            <person name="Li Q."/>
            <person name="Li C."/>
            <person name="Zhang P."/>
            <person name="Huang Z."/>
            <person name="Berger S.L."/>
            <person name="Reinberg D."/>
            <person name="Wang J."/>
            <person name="Liebig J."/>
        </authorList>
    </citation>
    <scope>NUCLEOTIDE SEQUENCE [LARGE SCALE GENOMIC DNA]</scope>
    <source>
        <strain evidence="2 3">R22 G/1</strain>
    </source>
</reference>
<gene>
    <name evidence="1" type="ORF">EAI_12038</name>
    <name evidence="2" type="ORF">EAI_16896</name>
</gene>
<dbReference type="OrthoDB" id="7490362at2759"/>
<accession>E2B2A7</accession>